<reference evidence="1" key="1">
    <citation type="submission" date="2018-02" db="EMBL/GenBank/DDBJ databases">
        <title>Rhizophora mucronata_Transcriptome.</title>
        <authorList>
            <person name="Meera S.P."/>
            <person name="Sreeshan A."/>
            <person name="Augustine A."/>
        </authorList>
    </citation>
    <scope>NUCLEOTIDE SEQUENCE</scope>
    <source>
        <tissue evidence="1">Leaf</tissue>
    </source>
</reference>
<name>A0A2P2LU28_RHIMU</name>
<sequence>MNLCHQKVYQHNVSRKYRCFHERIETNLIHELLTFSSSKFWCSLTRFDGQSTPLFLFIV</sequence>
<protein>
    <submittedName>
        <fullName evidence="1">Uncharacterized protein</fullName>
    </submittedName>
</protein>
<dbReference type="AlphaFoldDB" id="A0A2P2LU28"/>
<accession>A0A2P2LU28</accession>
<evidence type="ECO:0000313" key="1">
    <source>
        <dbReference type="EMBL" id="MBX21472.1"/>
    </source>
</evidence>
<proteinExistence type="predicted"/>
<organism evidence="1">
    <name type="scientific">Rhizophora mucronata</name>
    <name type="common">Asiatic mangrove</name>
    <dbReference type="NCBI Taxonomy" id="61149"/>
    <lineage>
        <taxon>Eukaryota</taxon>
        <taxon>Viridiplantae</taxon>
        <taxon>Streptophyta</taxon>
        <taxon>Embryophyta</taxon>
        <taxon>Tracheophyta</taxon>
        <taxon>Spermatophyta</taxon>
        <taxon>Magnoliopsida</taxon>
        <taxon>eudicotyledons</taxon>
        <taxon>Gunneridae</taxon>
        <taxon>Pentapetalae</taxon>
        <taxon>rosids</taxon>
        <taxon>fabids</taxon>
        <taxon>Malpighiales</taxon>
        <taxon>Rhizophoraceae</taxon>
        <taxon>Rhizophora</taxon>
    </lineage>
</organism>
<dbReference type="EMBL" id="GGEC01040988">
    <property type="protein sequence ID" value="MBX21472.1"/>
    <property type="molecule type" value="Transcribed_RNA"/>
</dbReference>